<evidence type="ECO:0000313" key="3">
    <source>
        <dbReference type="EMBL" id="GEO15686.1"/>
    </source>
</evidence>
<reference evidence="3 4" key="1">
    <citation type="submission" date="2019-07" db="EMBL/GenBank/DDBJ databases">
        <title>Whole genome shotgun sequence of Microvirga aerophila NBRC 106136.</title>
        <authorList>
            <person name="Hosoyama A."/>
            <person name="Uohara A."/>
            <person name="Ohji S."/>
            <person name="Ichikawa N."/>
        </authorList>
    </citation>
    <scope>NUCLEOTIDE SEQUENCE [LARGE SCALE GENOMIC DNA]</scope>
    <source>
        <strain evidence="3 4">NBRC 106136</strain>
    </source>
</reference>
<keyword evidence="1" id="KW-0472">Membrane</keyword>
<dbReference type="OrthoDB" id="4378831at2"/>
<feature type="domain" description="T6SS Phospholipase effector Tle1-like catalytic" evidence="2">
    <location>
        <begin position="283"/>
        <end position="364"/>
    </location>
</feature>
<protein>
    <recommendedName>
        <fullName evidence="2">T6SS Phospholipase effector Tle1-like catalytic domain-containing protein</fullName>
    </recommendedName>
</protein>
<evidence type="ECO:0000313" key="4">
    <source>
        <dbReference type="Proteomes" id="UP000321085"/>
    </source>
</evidence>
<feature type="transmembrane region" description="Helical" evidence="1">
    <location>
        <begin position="240"/>
        <end position="260"/>
    </location>
</feature>
<keyword evidence="1" id="KW-1133">Transmembrane helix</keyword>
<comment type="caution">
    <text evidence="3">The sequence shown here is derived from an EMBL/GenBank/DDBJ whole genome shotgun (WGS) entry which is preliminary data.</text>
</comment>
<gene>
    <name evidence="3" type="ORF">MAE02_33820</name>
</gene>
<keyword evidence="4" id="KW-1185">Reference proteome</keyword>
<dbReference type="Proteomes" id="UP000321085">
    <property type="component" value="Unassembled WGS sequence"/>
</dbReference>
<feature type="transmembrane region" description="Helical" evidence="1">
    <location>
        <begin position="212"/>
        <end position="234"/>
    </location>
</feature>
<evidence type="ECO:0000259" key="2">
    <source>
        <dbReference type="Pfam" id="PF09994"/>
    </source>
</evidence>
<feature type="domain" description="T6SS Phospholipase effector Tle1-like catalytic" evidence="2">
    <location>
        <begin position="4"/>
        <end position="213"/>
    </location>
</feature>
<accession>A0A512BUM4</accession>
<dbReference type="EMBL" id="BJYU01000046">
    <property type="protein sequence ID" value="GEO15686.1"/>
    <property type="molecule type" value="Genomic_DNA"/>
</dbReference>
<dbReference type="AlphaFoldDB" id="A0A512BUM4"/>
<dbReference type="PANTHER" id="PTHR33840:SF1">
    <property type="entry name" value="TLE1 PHOSPHOLIPASE DOMAIN-CONTAINING PROTEIN"/>
    <property type="match status" value="1"/>
</dbReference>
<evidence type="ECO:0000256" key="1">
    <source>
        <dbReference type="SAM" id="Phobius"/>
    </source>
</evidence>
<dbReference type="RefSeq" id="WP_114187791.1">
    <property type="nucleotide sequence ID" value="NZ_BJYU01000046.1"/>
</dbReference>
<organism evidence="3 4">
    <name type="scientific">Microvirga aerophila</name>
    <dbReference type="NCBI Taxonomy" id="670291"/>
    <lineage>
        <taxon>Bacteria</taxon>
        <taxon>Pseudomonadati</taxon>
        <taxon>Pseudomonadota</taxon>
        <taxon>Alphaproteobacteria</taxon>
        <taxon>Hyphomicrobiales</taxon>
        <taxon>Methylobacteriaceae</taxon>
        <taxon>Microvirga</taxon>
    </lineage>
</organism>
<name>A0A512BUM4_9HYPH</name>
<feature type="transmembrane region" description="Helical" evidence="1">
    <location>
        <begin position="80"/>
        <end position="100"/>
    </location>
</feature>
<dbReference type="Pfam" id="PF09994">
    <property type="entry name" value="T6SS_Tle1-like_cat"/>
    <property type="match status" value="2"/>
</dbReference>
<sequence length="453" mass="50595">MGGRNILIFSDGTGQAGGLLPDERRSNIYKLFRATRCGPDSSVDPSEQLTFYDPGLGTQLRGIGLLNWIWRWTYNKASQALGLGITANIIDCYAAILSMWEPGDRIFLFGFSRGAYTVRCVAGVMALCGIPTTMKDGTPLRRDPKTTRAIASEAVKKVYQHVSSPKDTKYLGQRRALAARFRARHHSNVDGAANEVPYFIGVFDTVAALGSLGLLMVLGILALGFAALASWLLSLLGLSFVRWFAILGVAAIGAGVIGFLRTYLKFATDLEGYSFLETLHFTHLRMKFYDNELNPAVPYAKHALSIDENRADFKQEPWTNEEMNSQGRRFEQIWFAGNHGDVGGGYPENDARLSDIAFQWMVDEATAVPHGIKIDRDVLHLYPASAGPQHDECKSGRFGRFWKKAPRNVPETAVLHPSVHERFTYPKVLHYDVMRPYRPANLRHHPDVKHCYL</sequence>
<proteinExistence type="predicted"/>
<dbReference type="PANTHER" id="PTHR33840">
    <property type="match status" value="1"/>
</dbReference>
<feature type="transmembrane region" description="Helical" evidence="1">
    <location>
        <begin position="106"/>
        <end position="132"/>
    </location>
</feature>
<dbReference type="InterPro" id="IPR018712">
    <property type="entry name" value="Tle1-like_cat"/>
</dbReference>
<keyword evidence="1" id="KW-0812">Transmembrane</keyword>